<evidence type="ECO:0000256" key="1">
    <source>
        <dbReference type="ARBA" id="ARBA00003936"/>
    </source>
</evidence>
<evidence type="ECO:0000256" key="5">
    <source>
        <dbReference type="ARBA" id="ARBA00022473"/>
    </source>
</evidence>
<evidence type="ECO:0000256" key="2">
    <source>
        <dbReference type="ARBA" id="ARBA00004123"/>
    </source>
</evidence>
<dbReference type="KEGG" id="ccar:109084590"/>
<dbReference type="RefSeq" id="XP_042613318.1">
    <property type="nucleotide sequence ID" value="XM_042757384.1"/>
</dbReference>
<feature type="compositionally biased region" description="Polar residues" evidence="12">
    <location>
        <begin position="48"/>
        <end position="63"/>
    </location>
</feature>
<dbReference type="AlphaFoldDB" id="A0A9Q9Y457"/>
<keyword evidence="8 11" id="KW-0175">Coiled coil</keyword>
<evidence type="ECO:0000256" key="12">
    <source>
        <dbReference type="SAM" id="MobiDB-lite"/>
    </source>
</evidence>
<evidence type="ECO:0000256" key="7">
    <source>
        <dbReference type="ARBA" id="ARBA00022782"/>
    </source>
</evidence>
<reference evidence="13" key="1">
    <citation type="submission" date="2025-08" db="UniProtKB">
        <authorList>
            <consortium name="RefSeq"/>
        </authorList>
    </citation>
    <scope>IDENTIFICATION</scope>
    <source>
        <tissue evidence="13">Muscle</tissue>
    </source>
</reference>
<accession>A0A9Q9Y457</accession>
<dbReference type="GO" id="GO:0005737">
    <property type="term" value="C:cytoplasm"/>
    <property type="evidence" value="ECO:0007669"/>
    <property type="project" value="UniProtKB-SubCell"/>
</dbReference>
<evidence type="ECO:0000313" key="13">
    <source>
        <dbReference type="RefSeq" id="XP_042613318.1"/>
    </source>
</evidence>
<feature type="region of interest" description="Disordered" evidence="12">
    <location>
        <begin position="91"/>
        <end position="119"/>
    </location>
</feature>
<proteinExistence type="predicted"/>
<dbReference type="GO" id="GO:0006611">
    <property type="term" value="P:protein export from nucleus"/>
    <property type="evidence" value="ECO:0007669"/>
    <property type="project" value="TreeGrafter"/>
</dbReference>
<keyword evidence="9" id="KW-0539">Nucleus</keyword>
<keyword evidence="5" id="KW-0217">Developmental protein</keyword>
<dbReference type="GeneID" id="109084590"/>
<evidence type="ECO:0000256" key="6">
    <source>
        <dbReference type="ARBA" id="ARBA00022490"/>
    </source>
</evidence>
<keyword evidence="6" id="KW-0963">Cytoplasm</keyword>
<dbReference type="Pfam" id="PF07111">
    <property type="entry name" value="HCR"/>
    <property type="match status" value="1"/>
</dbReference>
<evidence type="ECO:0000256" key="3">
    <source>
        <dbReference type="ARBA" id="ARBA00004496"/>
    </source>
</evidence>
<dbReference type="GO" id="GO:0030154">
    <property type="term" value="P:cell differentiation"/>
    <property type="evidence" value="ECO:0007669"/>
    <property type="project" value="UniProtKB-KW"/>
</dbReference>
<feature type="region of interest" description="Disordered" evidence="12">
    <location>
        <begin position="47"/>
        <end position="67"/>
    </location>
</feature>
<dbReference type="OrthoDB" id="193258at2759"/>
<evidence type="ECO:0000256" key="8">
    <source>
        <dbReference type="ARBA" id="ARBA00023054"/>
    </source>
</evidence>
<dbReference type="Proteomes" id="UP001155660">
    <property type="component" value="Chromosome A5"/>
</dbReference>
<comment type="subcellular location">
    <subcellularLocation>
        <location evidence="3">Cytoplasm</location>
    </subcellularLocation>
    <subcellularLocation>
        <location evidence="2">Nucleus</location>
    </subcellularLocation>
</comment>
<comment type="function">
    <text evidence="1">May be a regulator of keratinocyte proliferation or differentiation.</text>
</comment>
<dbReference type="PANTHER" id="PTHR46822:SF1">
    <property type="entry name" value="COILED-COIL ALPHA-HELICAL ROD PROTEIN 1"/>
    <property type="match status" value="1"/>
</dbReference>
<evidence type="ECO:0000256" key="9">
    <source>
        <dbReference type="ARBA" id="ARBA00023242"/>
    </source>
</evidence>
<dbReference type="GO" id="GO:0005814">
    <property type="term" value="C:centriole"/>
    <property type="evidence" value="ECO:0007669"/>
    <property type="project" value="TreeGrafter"/>
</dbReference>
<dbReference type="GO" id="GO:0005634">
    <property type="term" value="C:nucleus"/>
    <property type="evidence" value="ECO:0007669"/>
    <property type="project" value="UniProtKB-SubCell"/>
</dbReference>
<dbReference type="PANTHER" id="PTHR46822">
    <property type="entry name" value="COILED-COIL ALPHA-HELICAL ROD PROTEIN 1"/>
    <property type="match status" value="1"/>
</dbReference>
<keyword evidence="7" id="KW-0221">Differentiation</keyword>
<evidence type="ECO:0000256" key="4">
    <source>
        <dbReference type="ARBA" id="ARBA00016468"/>
    </source>
</evidence>
<organism evidence="13">
    <name type="scientific">Cyprinus carpio</name>
    <name type="common">Common carp</name>
    <dbReference type="NCBI Taxonomy" id="7962"/>
    <lineage>
        <taxon>Eukaryota</taxon>
        <taxon>Metazoa</taxon>
        <taxon>Chordata</taxon>
        <taxon>Craniata</taxon>
        <taxon>Vertebrata</taxon>
        <taxon>Euteleostomi</taxon>
        <taxon>Actinopterygii</taxon>
        <taxon>Neopterygii</taxon>
        <taxon>Teleostei</taxon>
        <taxon>Ostariophysi</taxon>
        <taxon>Cypriniformes</taxon>
        <taxon>Cyprinidae</taxon>
        <taxon>Cyprininae</taxon>
        <taxon>Cyprinus</taxon>
    </lineage>
</organism>
<name>A0A9Q9Y457_CYPCA</name>
<evidence type="ECO:0000256" key="11">
    <source>
        <dbReference type="SAM" id="Coils"/>
    </source>
</evidence>
<feature type="coiled-coil region" evidence="11">
    <location>
        <begin position="121"/>
        <end position="165"/>
    </location>
</feature>
<evidence type="ECO:0000256" key="10">
    <source>
        <dbReference type="ARBA" id="ARBA00031932"/>
    </source>
</evidence>
<protein>
    <recommendedName>
        <fullName evidence="4">Coiled-coil alpha-helical rod protein 1</fullName>
    </recommendedName>
    <alternativeName>
        <fullName evidence="10">Alpha-helical coiled-coil rod protein</fullName>
    </alternativeName>
</protein>
<feature type="compositionally biased region" description="Basic and acidic residues" evidence="12">
    <location>
        <begin position="95"/>
        <end position="116"/>
    </location>
</feature>
<dbReference type="InterPro" id="IPR009800">
    <property type="entry name" value="HCR"/>
</dbReference>
<sequence length="526" mass="59588">MLDALDFLWICGNAPADFMKAPDGASVCDPTPTLMTPAQFTGGPLARTASQTTPTQALPQSSLFGAPPPSKFTEEGLGWTKPASVEAWQPVHHKNQSEKILHQHSDHRLPEDERSSSEPLLQEVERLREDKKMMRAEMERLEGGVECLREQIRDQQNQINRQCIERDELHSELKSCKTELCMSQNVMTDAAQEVTLMRTQIQEVLSERDELKNQLSVLNSSLMEQSECVQKLHTYIGSNITEKKEEEELRRQIQHLEKEKEALSLSVQLLNVRVNAANDILAIQEKELDEQVQTDPLYSGSKAGQILSVCRQKVFMLLVKLQTRDLELHMEKTQLHNMVSTLQQQVECLQSQNSVFQHQLEDKTAQLELQHVHIALCVCVQGVQQQLDSALQESAQLKECNKSTEGSLNDIGETAHRVMSAVEMKAGQMEAVQSSVSQLNQRLAFAAKRLDTVHGLLLRKEALWRTKKAARSPEPALSESFIKSLQAEVVLLNAERDKLTQELKCTLELQQQRMYTNLNLSVCWRL</sequence>
<gene>
    <name evidence="13" type="primary">LOC109084590</name>
</gene>
<feature type="coiled-coil region" evidence="11">
    <location>
        <begin position="194"/>
        <end position="273"/>
    </location>
</feature>